<dbReference type="RefSeq" id="WP_193678424.1">
    <property type="nucleotide sequence ID" value="NZ_JADDIV010000006.1"/>
</dbReference>
<dbReference type="InterPro" id="IPR032092">
    <property type="entry name" value="PilW"/>
</dbReference>
<feature type="transmembrane region" description="Helical" evidence="1">
    <location>
        <begin position="12"/>
        <end position="37"/>
    </location>
</feature>
<dbReference type="Pfam" id="PF16074">
    <property type="entry name" value="PilW"/>
    <property type="match status" value="1"/>
</dbReference>
<organism evidence="2 3">
    <name type="scientific">Ramlibacter pallidus</name>
    <dbReference type="NCBI Taxonomy" id="2780087"/>
    <lineage>
        <taxon>Bacteria</taxon>
        <taxon>Pseudomonadati</taxon>
        <taxon>Pseudomonadota</taxon>
        <taxon>Betaproteobacteria</taxon>
        <taxon>Burkholderiales</taxon>
        <taxon>Comamonadaceae</taxon>
        <taxon>Ramlibacter</taxon>
    </lineage>
</organism>
<dbReference type="Pfam" id="PF07963">
    <property type="entry name" value="N_methyl"/>
    <property type="match status" value="1"/>
</dbReference>
<dbReference type="PROSITE" id="PS00409">
    <property type="entry name" value="PROKAR_NTER_METHYL"/>
    <property type="match status" value="1"/>
</dbReference>
<keyword evidence="3" id="KW-1185">Reference proteome</keyword>
<proteinExistence type="predicted"/>
<reference evidence="2 3" key="1">
    <citation type="submission" date="2020-10" db="EMBL/GenBank/DDBJ databases">
        <title>Ramlibacter sp. HM2 16S ribosomal RNA gene Genome sequencing and assembly.</title>
        <authorList>
            <person name="Kang M."/>
        </authorList>
    </citation>
    <scope>NUCLEOTIDE SEQUENCE [LARGE SCALE GENOMIC DNA]</scope>
    <source>
        <strain evidence="2 3">HM2</strain>
    </source>
</reference>
<protein>
    <submittedName>
        <fullName evidence="2">PilW family protein</fullName>
    </submittedName>
</protein>
<keyword evidence="1" id="KW-1133">Transmembrane helix</keyword>
<evidence type="ECO:0000256" key="1">
    <source>
        <dbReference type="SAM" id="Phobius"/>
    </source>
</evidence>
<keyword evidence="1" id="KW-0812">Transmembrane</keyword>
<name>A0ABR9S8F5_9BURK</name>
<keyword evidence="1" id="KW-0472">Membrane</keyword>
<comment type="caution">
    <text evidence="2">The sequence shown here is derived from an EMBL/GenBank/DDBJ whole genome shotgun (WGS) entry which is preliminary data.</text>
</comment>
<dbReference type="Proteomes" id="UP000806285">
    <property type="component" value="Unassembled WGS sequence"/>
</dbReference>
<dbReference type="NCBIfam" id="TIGR02532">
    <property type="entry name" value="IV_pilin_GFxxxE"/>
    <property type="match status" value="1"/>
</dbReference>
<evidence type="ECO:0000313" key="3">
    <source>
        <dbReference type="Proteomes" id="UP000806285"/>
    </source>
</evidence>
<accession>A0ABR9S8F5</accession>
<dbReference type="EMBL" id="JADDIV010000006">
    <property type="protein sequence ID" value="MBE7369791.1"/>
    <property type="molecule type" value="Genomic_DNA"/>
</dbReference>
<sequence length="334" mass="35225">MKTLHLGRQRGVTLVEMLVALTLGLLVAIAAMVTLVVGRTGFNSVDATTQLIDRERFAADTVARVIAQAGFEDQGADPLVTRAIVKRMGGDPEPDLFGWNNALYASPGTLAISGSTTMTDSSRTSGCGAVTDTSCANGSDVLVVRFQGSGNPTADGAMVNCRGESEPGLATGSLDERAANIFYVDRDAAGEPGLYCAYYNRATAAWVAGQPLVEGVEAMQVLYGTDRVTPLSTPPAALGDTIVDRWLRADQLKVAGNAAATRENWRRVRAIRVGLLLRGAPGSAQERVTGSFNPLGVAYAHTNDVGSTLATAADGRLRRVVNFTVHLRNDLSTR</sequence>
<gene>
    <name evidence="2" type="ORF">IM787_19665</name>
</gene>
<dbReference type="InterPro" id="IPR012902">
    <property type="entry name" value="N_methyl_site"/>
</dbReference>
<evidence type="ECO:0000313" key="2">
    <source>
        <dbReference type="EMBL" id="MBE7369791.1"/>
    </source>
</evidence>